<feature type="region of interest" description="Disordered" evidence="5">
    <location>
        <begin position="13"/>
        <end position="43"/>
    </location>
</feature>
<gene>
    <name evidence="8" type="ORF">R3I93_012337</name>
</gene>
<evidence type="ECO:0000313" key="9">
    <source>
        <dbReference type="Proteomes" id="UP001364617"/>
    </source>
</evidence>
<dbReference type="InterPro" id="IPR028565">
    <property type="entry name" value="MHD"/>
</dbReference>
<comment type="similarity">
    <text evidence="2">Belongs to the Stoned B family.</text>
</comment>
<dbReference type="GO" id="GO:0006897">
    <property type="term" value="P:endocytosis"/>
    <property type="evidence" value="ECO:0007669"/>
    <property type="project" value="UniProtKB-KW"/>
</dbReference>
<dbReference type="PANTHER" id="PTHR10529">
    <property type="entry name" value="AP COMPLEX SUBUNIT MU"/>
    <property type="match status" value="1"/>
</dbReference>
<evidence type="ECO:0000256" key="1">
    <source>
        <dbReference type="ARBA" id="ARBA00004496"/>
    </source>
</evidence>
<protein>
    <recommendedName>
        <fullName evidence="10">Stonin-1</fullName>
    </recommendedName>
</protein>
<evidence type="ECO:0000259" key="6">
    <source>
        <dbReference type="PROSITE" id="PS51070"/>
    </source>
</evidence>
<reference evidence="8 9" key="1">
    <citation type="submission" date="2024-02" db="EMBL/GenBank/DDBJ databases">
        <title>Chromosome-level genome assembly of the Eurasian Minnow (Phoxinus phoxinus).</title>
        <authorList>
            <person name="Oriowo T.O."/>
            <person name="Martin S."/>
            <person name="Stange M."/>
            <person name="Chrysostomakis Y."/>
            <person name="Brown T."/>
            <person name="Winkler S."/>
            <person name="Kukowka S."/>
            <person name="Myers E.W."/>
            <person name="Bohne A."/>
        </authorList>
    </citation>
    <scope>NUCLEOTIDE SEQUENCE [LARGE SCALE GENOMIC DNA]</scope>
    <source>
        <strain evidence="8">ZFMK-TIS-60720</strain>
        <tissue evidence="8">Whole Organism</tissue>
    </source>
</reference>
<dbReference type="FunFam" id="2.60.40.1170:FF:000054">
    <property type="entry name" value="General transcription factor IIA, 1-like"/>
    <property type="match status" value="1"/>
</dbReference>
<dbReference type="PROSITE" id="PS51070">
    <property type="entry name" value="SHD"/>
    <property type="match status" value="1"/>
</dbReference>
<dbReference type="EMBL" id="JAYKXH010000013">
    <property type="protein sequence ID" value="KAK7147999.1"/>
    <property type="molecule type" value="Genomic_DNA"/>
</dbReference>
<sequence length="691" mass="77853">MCSTNHPANWVTFDDEATTFSSPPKSLRSPASSSGSIPRPNGLKLVLPSLGSESWSLSSAIESPSLEFGLNGSSQVPSNTPMCTPVKATPTAPDFSRCLTGCSQRDSMGITEGSDSLKASQDEPSHFNPFWGEEEEHKRVSWTSSSDSDSGPSLPRFFIRTKDGDEPSQDHLQYSYSYICHKLEQLRTEEKQLDGDDVKVDRESRPSGAGKDKAMKRSLSSFIPQGLFLSQRRHGWSLMLRIPEKKNRMSSRQWGPVYLRLCPGALLQLFYEQGLEKPFRELQLHAYTRLSALKMERYGEPRRIATVKLEHVSYTERKRYHPKLEVTHEPEVVQLLKFGTTEYGDLEDLLASIEEELMRLPVPHLQHKHYEEQELSLQISDRVWMRRDQDGATLECSAITQIHCLAFLNGAVECFLALNDLGLLRRASAYGSDEDEVWMDIADYSLHGCVREAEFEEKRVMRFSPPDGCRVELVRFRTASLCFEDPPLSAKALLTVQGACVQLQVFLNVLLGFPHLTGGSETVCENVVVRVPFPGDWVKVPNSMSLLRQKSLKARMNRNACLGSAHVAESPSVMHVSVGAVKYENVHRALVWRIDRLPPKNVAVDQPQSLSCKLELPSDQELPEGWMPWVNLECEVAGVVASQTRVRSLGIECDVQPQKHLSSRTYYHCQVEMEKKLIETDCQKRSGCETH</sequence>
<dbReference type="GO" id="GO:0030100">
    <property type="term" value="P:regulation of endocytosis"/>
    <property type="evidence" value="ECO:0007669"/>
    <property type="project" value="UniProtKB-UniRule"/>
</dbReference>
<organism evidence="8 9">
    <name type="scientific">Phoxinus phoxinus</name>
    <name type="common">Eurasian minnow</name>
    <dbReference type="NCBI Taxonomy" id="58324"/>
    <lineage>
        <taxon>Eukaryota</taxon>
        <taxon>Metazoa</taxon>
        <taxon>Chordata</taxon>
        <taxon>Craniata</taxon>
        <taxon>Vertebrata</taxon>
        <taxon>Euteleostomi</taxon>
        <taxon>Actinopterygii</taxon>
        <taxon>Neopterygii</taxon>
        <taxon>Teleostei</taxon>
        <taxon>Ostariophysi</taxon>
        <taxon>Cypriniformes</taxon>
        <taxon>Leuciscidae</taxon>
        <taxon>Phoxininae</taxon>
        <taxon>Phoxinus</taxon>
    </lineage>
</organism>
<evidence type="ECO:0000313" key="8">
    <source>
        <dbReference type="EMBL" id="KAK7147999.1"/>
    </source>
</evidence>
<keyword evidence="9" id="KW-1185">Reference proteome</keyword>
<name>A0AAN9CU84_9TELE</name>
<evidence type="ECO:0000256" key="2">
    <source>
        <dbReference type="ARBA" id="ARBA00005579"/>
    </source>
</evidence>
<feature type="region of interest" description="Disordered" evidence="5">
    <location>
        <begin position="192"/>
        <end position="216"/>
    </location>
</feature>
<evidence type="ECO:0000259" key="7">
    <source>
        <dbReference type="PROSITE" id="PS51072"/>
    </source>
</evidence>
<dbReference type="SUPFAM" id="SSF49447">
    <property type="entry name" value="Second domain of Mu2 adaptin subunit (ap50) of ap2 adaptor"/>
    <property type="match status" value="1"/>
</dbReference>
<proteinExistence type="inferred from homology"/>
<comment type="subcellular location">
    <subcellularLocation>
        <location evidence="1">Cytoplasm</location>
    </subcellularLocation>
</comment>
<dbReference type="InterPro" id="IPR012320">
    <property type="entry name" value="SHD_dom"/>
</dbReference>
<comment type="caution">
    <text evidence="8">The sequence shown here is derived from an EMBL/GenBank/DDBJ whole genome shotgun (WGS) entry which is preliminary data.</text>
</comment>
<dbReference type="InterPro" id="IPR050431">
    <property type="entry name" value="Adaptor_comp_med_subunit"/>
</dbReference>
<dbReference type="Pfam" id="PF00928">
    <property type="entry name" value="Adap_comp_sub"/>
    <property type="match status" value="1"/>
</dbReference>
<feature type="compositionally biased region" description="Polar residues" evidence="5">
    <location>
        <begin position="18"/>
        <end position="36"/>
    </location>
</feature>
<evidence type="ECO:0000256" key="3">
    <source>
        <dbReference type="ARBA" id="ARBA00022490"/>
    </source>
</evidence>
<evidence type="ECO:0008006" key="10">
    <source>
        <dbReference type="Google" id="ProtNLM"/>
    </source>
</evidence>
<dbReference type="PROSITE" id="PS51072">
    <property type="entry name" value="MHD"/>
    <property type="match status" value="1"/>
</dbReference>
<feature type="domain" description="MHD" evidence="7">
    <location>
        <begin position="372"/>
        <end position="674"/>
    </location>
</feature>
<evidence type="ECO:0000256" key="5">
    <source>
        <dbReference type="SAM" id="MobiDB-lite"/>
    </source>
</evidence>
<keyword evidence="4" id="KW-0254">Endocytosis</keyword>
<feature type="compositionally biased region" description="Basic and acidic residues" evidence="5">
    <location>
        <begin position="192"/>
        <end position="215"/>
    </location>
</feature>
<dbReference type="Gene3D" id="2.60.40.1170">
    <property type="entry name" value="Mu homology domain, subdomain B"/>
    <property type="match status" value="2"/>
</dbReference>
<keyword evidence="3" id="KW-0963">Cytoplasm</keyword>
<feature type="region of interest" description="Disordered" evidence="5">
    <location>
        <begin position="109"/>
        <end position="169"/>
    </location>
</feature>
<accession>A0AAN9CU84</accession>
<dbReference type="InterPro" id="IPR036168">
    <property type="entry name" value="AP2_Mu_C_sf"/>
</dbReference>
<dbReference type="GO" id="GO:0005737">
    <property type="term" value="C:cytoplasm"/>
    <property type="evidence" value="ECO:0007669"/>
    <property type="project" value="UniProtKB-SubCell"/>
</dbReference>
<feature type="domain" description="SHD" evidence="6">
    <location>
        <begin position="235"/>
        <end position="368"/>
    </location>
</feature>
<feature type="compositionally biased region" description="Basic and acidic residues" evidence="5">
    <location>
        <begin position="160"/>
        <end position="169"/>
    </location>
</feature>
<evidence type="ECO:0000256" key="4">
    <source>
        <dbReference type="ARBA" id="ARBA00022583"/>
    </source>
</evidence>
<dbReference type="AlphaFoldDB" id="A0AAN9CU84"/>
<dbReference type="Proteomes" id="UP001364617">
    <property type="component" value="Unassembled WGS sequence"/>
</dbReference>